<dbReference type="SUPFAM" id="SSF82171">
    <property type="entry name" value="DPP6 N-terminal domain-like"/>
    <property type="match status" value="1"/>
</dbReference>
<dbReference type="HAMAP" id="MF_03001">
    <property type="entry name" value="eIF3b"/>
    <property type="match status" value="1"/>
</dbReference>
<accession>A0A9P4XXK0</accession>
<dbReference type="CDD" id="cd12278">
    <property type="entry name" value="RRM_eIF3B"/>
    <property type="match status" value="1"/>
</dbReference>
<gene>
    <name evidence="8" type="primary">PRT1</name>
    <name evidence="12" type="ORF">M406DRAFT_341914</name>
</gene>
<dbReference type="Gene3D" id="3.30.70.330">
    <property type="match status" value="1"/>
</dbReference>
<comment type="function">
    <text evidence="8">RNA-binding component of the eukaryotic translation initiation factor 3 (eIF-3) complex, which is involved in protein synthesis of a specialized repertoire of mRNAs and, together with other initiation factors, stimulates binding of mRNA and methionyl-tRNAi to the 40S ribosome. The eIF-3 complex specifically targets and initiates translation of a subset of mRNAs involved in cell proliferation.</text>
</comment>
<comment type="caution">
    <text evidence="12">The sequence shown here is derived from an EMBL/GenBank/DDBJ whole genome shotgun (WGS) entry which is preliminary data.</text>
</comment>
<dbReference type="InterPro" id="IPR012677">
    <property type="entry name" value="Nucleotide-bd_a/b_plait_sf"/>
</dbReference>
<evidence type="ECO:0000256" key="8">
    <source>
        <dbReference type="HAMAP-Rule" id="MF_03001"/>
    </source>
</evidence>
<evidence type="ECO:0000259" key="11">
    <source>
        <dbReference type="PROSITE" id="PS50102"/>
    </source>
</evidence>
<dbReference type="InterPro" id="IPR011400">
    <property type="entry name" value="EIF3B"/>
</dbReference>
<dbReference type="InterPro" id="IPR013979">
    <property type="entry name" value="TIF_beta_prop-like"/>
</dbReference>
<dbReference type="PROSITE" id="PS50102">
    <property type="entry name" value="RRM"/>
    <property type="match status" value="1"/>
</dbReference>
<dbReference type="GO" id="GO:0001732">
    <property type="term" value="P:formation of cytoplasmic translation initiation complex"/>
    <property type="evidence" value="ECO:0007669"/>
    <property type="project" value="UniProtKB-UniRule"/>
</dbReference>
<dbReference type="GO" id="GO:0003743">
    <property type="term" value="F:translation initiation factor activity"/>
    <property type="evidence" value="ECO:0007669"/>
    <property type="project" value="UniProtKB-UniRule"/>
</dbReference>
<dbReference type="Pfam" id="PF08662">
    <property type="entry name" value="eIF2A"/>
    <property type="match status" value="1"/>
</dbReference>
<dbReference type="PANTHER" id="PTHR14068">
    <property type="entry name" value="EUKARYOTIC TRANSLATION INITIATION FACTOR 3 EIF3 -RELATED"/>
    <property type="match status" value="1"/>
</dbReference>
<dbReference type="GO" id="GO:0005852">
    <property type="term" value="C:eukaryotic translation initiation factor 3 complex"/>
    <property type="evidence" value="ECO:0007669"/>
    <property type="project" value="UniProtKB-UniRule"/>
</dbReference>
<comment type="subunit">
    <text evidence="8 9">Component of the eukaryotic translation initiation factor 3 (eIF-3) complex.</text>
</comment>
<keyword evidence="6 8" id="KW-0694">RNA-binding</keyword>
<dbReference type="GO" id="GO:0016282">
    <property type="term" value="C:eukaryotic 43S preinitiation complex"/>
    <property type="evidence" value="ECO:0007669"/>
    <property type="project" value="UniProtKB-UniRule"/>
</dbReference>
<evidence type="ECO:0000313" key="12">
    <source>
        <dbReference type="EMBL" id="KAF3762764.1"/>
    </source>
</evidence>
<evidence type="ECO:0000313" key="13">
    <source>
        <dbReference type="Proteomes" id="UP000803844"/>
    </source>
</evidence>
<dbReference type="InterPro" id="IPR035979">
    <property type="entry name" value="RBD_domain_sf"/>
</dbReference>
<comment type="subcellular location">
    <subcellularLocation>
        <location evidence="1 8 9">Cytoplasm</location>
    </subcellularLocation>
</comment>
<dbReference type="Gene3D" id="2.130.10.10">
    <property type="entry name" value="YVTN repeat-like/Quinoprotein amine dehydrogenase"/>
    <property type="match status" value="2"/>
</dbReference>
<dbReference type="GO" id="GO:0033290">
    <property type="term" value="C:eukaryotic 48S preinitiation complex"/>
    <property type="evidence" value="ECO:0007669"/>
    <property type="project" value="UniProtKB-UniRule"/>
</dbReference>
<dbReference type="InterPro" id="IPR015943">
    <property type="entry name" value="WD40/YVTN_repeat-like_dom_sf"/>
</dbReference>
<organism evidence="12 13">
    <name type="scientific">Cryphonectria parasitica (strain ATCC 38755 / EP155)</name>
    <dbReference type="NCBI Taxonomy" id="660469"/>
    <lineage>
        <taxon>Eukaryota</taxon>
        <taxon>Fungi</taxon>
        <taxon>Dikarya</taxon>
        <taxon>Ascomycota</taxon>
        <taxon>Pezizomycotina</taxon>
        <taxon>Sordariomycetes</taxon>
        <taxon>Sordariomycetidae</taxon>
        <taxon>Diaporthales</taxon>
        <taxon>Cryphonectriaceae</taxon>
        <taxon>Cryphonectria-Endothia species complex</taxon>
        <taxon>Cryphonectria</taxon>
    </lineage>
</organism>
<evidence type="ECO:0000256" key="2">
    <source>
        <dbReference type="ARBA" id="ARBA00022490"/>
    </source>
</evidence>
<keyword evidence="3 8" id="KW-0396">Initiation factor</keyword>
<dbReference type="InterPro" id="IPR034363">
    <property type="entry name" value="eIF3B_RRM"/>
</dbReference>
<dbReference type="PANTHER" id="PTHR14068:SF0">
    <property type="entry name" value="EUKARYOTIC TRANSLATION INITIATION FACTOR 3 SUBUNIT B"/>
    <property type="match status" value="1"/>
</dbReference>
<dbReference type="OrthoDB" id="10250414at2759"/>
<evidence type="ECO:0000256" key="7">
    <source>
        <dbReference type="ARBA" id="ARBA00022917"/>
    </source>
</evidence>
<evidence type="ECO:0000256" key="1">
    <source>
        <dbReference type="ARBA" id="ARBA00004496"/>
    </source>
</evidence>
<evidence type="ECO:0000256" key="6">
    <source>
        <dbReference type="ARBA" id="ARBA00022884"/>
    </source>
</evidence>
<dbReference type="PIRSF" id="PIRSF036424">
    <property type="entry name" value="eIF3b"/>
    <property type="match status" value="1"/>
</dbReference>
<keyword evidence="7 8" id="KW-0648">Protein biosynthesis</keyword>
<dbReference type="FunFam" id="2.130.10.10:FF:000419">
    <property type="entry name" value="Eukaryotic translation initiation factor 3 subunit B"/>
    <property type="match status" value="1"/>
</dbReference>
<sequence>MAPPTATFDHLREADLDDDEFDDEEVDVSDLREKYEVALDQGYDHFVVVDGLPEVTEEQKPKLVKFLQKKLNSVGKTREDQIYMPIGDDGKSLRFAFVEYSSAAEAGAAVRQLDMVPLDKKHTLRVNKLTDVERYGREGRIDEEYQPPNIEPFEEKEHLRSFLADPADRGRDQFVMHRGDTVGVFWNNDKDVPENIVDRQFWTETFVQWSPLGTYLISVHAQGVQLWAGASWSRHRRFGHPFVNLVAFSPNENYLVTWSNRPIAIGDDAHPQLTRDDDGKNYVVWDIATGKPLRSFANLDAPAGPEGGPVKPPRQPWPAFKWSADDKYVARMTQGQSISVYTLPSMGLLDKTTIKIEGVMDFDWAPTTPKRDGVKNYEQLFCYWTPEIGSNPAKVGLMSIPSKEVIRSLNLFSVSDAKLHWQSDGAYICVKVDRHSKSKKSQATTLEIFRVKEKGVPVEVVDTIKDTVINFAWEPKGDRFVIITAPEPPGATAVAPKTNVAFFCPEKAKGNAIGNFRHLRTLEKKNSNAIYWSPRGRFVVVATVHNQQSSELEFYDLDFEGEKPEAEKDLTANLQLMNIADHYGVTDVEWDPSGRYVASWASAWKHSMENGYHIYDFRGELLREDHLEKFKQWSWRPRPATLLTKEEQKQIRKNLREYSRVFEEEDAQRITGANQEVIERRREKLREWLEFRESVEAEAAEEREALGLPADPAEELRRAKMEELAPGEEEQVIEEIVEEVIEESEEVVST</sequence>
<feature type="region of interest" description="Disordered" evidence="10">
    <location>
        <begin position="1"/>
        <end position="22"/>
    </location>
</feature>
<dbReference type="FunFam" id="3.30.70.330:FF:000235">
    <property type="entry name" value="Eukaryotic translation initiation factor 3 subunit B"/>
    <property type="match status" value="1"/>
</dbReference>
<keyword evidence="4" id="KW-0853">WD repeat</keyword>
<dbReference type="GO" id="GO:0031369">
    <property type="term" value="F:translation initiation factor binding"/>
    <property type="evidence" value="ECO:0007669"/>
    <property type="project" value="InterPro"/>
</dbReference>
<keyword evidence="13" id="KW-1185">Reference proteome</keyword>
<feature type="domain" description="RRM" evidence="11">
    <location>
        <begin position="45"/>
        <end position="131"/>
    </location>
</feature>
<dbReference type="Proteomes" id="UP000803844">
    <property type="component" value="Unassembled WGS sequence"/>
</dbReference>
<keyword evidence="5" id="KW-0677">Repeat</keyword>
<evidence type="ECO:0000256" key="10">
    <source>
        <dbReference type="SAM" id="MobiDB-lite"/>
    </source>
</evidence>
<protein>
    <recommendedName>
        <fullName evidence="8">Eukaryotic translation initiation factor 3 subunit B</fullName>
        <shortName evidence="8">eIF3b</shortName>
    </recommendedName>
    <alternativeName>
        <fullName evidence="8">Eukaryotic translation initiation factor 3 90 kDa subunit homolog</fullName>
        <shortName evidence="8">eIF3 p90</shortName>
    </alternativeName>
    <alternativeName>
        <fullName evidence="8">Translation initiation factor eIF3, p90 subunit homolog</fullName>
    </alternativeName>
</protein>
<dbReference type="AlphaFoldDB" id="A0A9P4XXK0"/>
<evidence type="ECO:0000256" key="5">
    <source>
        <dbReference type="ARBA" id="ARBA00022737"/>
    </source>
</evidence>
<evidence type="ECO:0000256" key="3">
    <source>
        <dbReference type="ARBA" id="ARBA00022540"/>
    </source>
</evidence>
<keyword evidence="2 8" id="KW-0963">Cytoplasm</keyword>
<dbReference type="GO" id="GO:0003723">
    <property type="term" value="F:RNA binding"/>
    <property type="evidence" value="ECO:0007669"/>
    <property type="project" value="UniProtKB-UniRule"/>
</dbReference>
<reference evidence="12" key="1">
    <citation type="journal article" date="2020" name="Phytopathology">
        <title>Genome sequence of the chestnut blight fungus Cryphonectria parasitica EP155: A fundamental resource for an archetypical invasive plant pathogen.</title>
        <authorList>
            <person name="Crouch J.A."/>
            <person name="Dawe A."/>
            <person name="Aerts A."/>
            <person name="Barry K."/>
            <person name="Churchill A.C.L."/>
            <person name="Grimwood J."/>
            <person name="Hillman B."/>
            <person name="Milgroom M.G."/>
            <person name="Pangilinan J."/>
            <person name="Smith M."/>
            <person name="Salamov A."/>
            <person name="Schmutz J."/>
            <person name="Yadav J."/>
            <person name="Grigoriev I.V."/>
            <person name="Nuss D."/>
        </authorList>
    </citation>
    <scope>NUCLEOTIDE SEQUENCE</scope>
    <source>
        <strain evidence="12">EP155</strain>
    </source>
</reference>
<evidence type="ECO:0000256" key="4">
    <source>
        <dbReference type="ARBA" id="ARBA00022574"/>
    </source>
</evidence>
<comment type="similarity">
    <text evidence="8 9">Belongs to the eIF-3 subunit B family.</text>
</comment>
<name>A0A9P4XXK0_CRYP1</name>
<comment type="function">
    <text evidence="9">Component of the eukaryotic translation initiation factor 3 (eIF-3) complex, which is involved in protein synthesis and, together with other initiation factors, stimulates binding of mRNA and methionyl-tRNAi to the 40S ribosome.</text>
</comment>
<dbReference type="SUPFAM" id="SSF54928">
    <property type="entry name" value="RNA-binding domain, RBD"/>
    <property type="match status" value="1"/>
</dbReference>
<dbReference type="EMBL" id="MU032350">
    <property type="protein sequence ID" value="KAF3762764.1"/>
    <property type="molecule type" value="Genomic_DNA"/>
</dbReference>
<dbReference type="InterPro" id="IPR000504">
    <property type="entry name" value="RRM_dom"/>
</dbReference>
<proteinExistence type="inferred from homology"/>
<evidence type="ECO:0000256" key="9">
    <source>
        <dbReference type="PIRNR" id="PIRNR036424"/>
    </source>
</evidence>